<dbReference type="Gene3D" id="3.90.1580.10">
    <property type="entry name" value="paralog of FGE (formylglycine-generating enzyme)"/>
    <property type="match status" value="1"/>
</dbReference>
<dbReference type="SUPFAM" id="SSF56436">
    <property type="entry name" value="C-type lectin-like"/>
    <property type="match status" value="1"/>
</dbReference>
<evidence type="ECO:0000259" key="1">
    <source>
        <dbReference type="Pfam" id="PF03781"/>
    </source>
</evidence>
<dbReference type="InterPro" id="IPR005532">
    <property type="entry name" value="SUMF_dom"/>
</dbReference>
<dbReference type="InterPro" id="IPR051043">
    <property type="entry name" value="Sulfatase_Mod_Factor_Kinase"/>
</dbReference>
<dbReference type="EMBL" id="JABAIL010000003">
    <property type="protein sequence ID" value="NLR91925.1"/>
    <property type="molecule type" value="Genomic_DNA"/>
</dbReference>
<evidence type="ECO:0000259" key="2">
    <source>
        <dbReference type="Pfam" id="PF08308"/>
    </source>
</evidence>
<keyword evidence="4" id="KW-1185">Reference proteome</keyword>
<dbReference type="Proteomes" id="UP000585050">
    <property type="component" value="Unassembled WGS sequence"/>
</dbReference>
<evidence type="ECO:0000313" key="4">
    <source>
        <dbReference type="Proteomes" id="UP000585050"/>
    </source>
</evidence>
<protein>
    <submittedName>
        <fullName evidence="3">SUMF1/EgtB/PvdO family nonheme iron enzyme</fullName>
    </submittedName>
</protein>
<name>A0A7X8XWB7_9BACT</name>
<evidence type="ECO:0000313" key="3">
    <source>
        <dbReference type="EMBL" id="NLR91925.1"/>
    </source>
</evidence>
<dbReference type="InterPro" id="IPR013229">
    <property type="entry name" value="PEGA"/>
</dbReference>
<comment type="caution">
    <text evidence="3">The sequence shown here is derived from an EMBL/GenBank/DDBJ whole genome shotgun (WGS) entry which is preliminary data.</text>
</comment>
<organism evidence="3 4">
    <name type="scientific">Flammeovirga agarivorans</name>
    <dbReference type="NCBI Taxonomy" id="2726742"/>
    <lineage>
        <taxon>Bacteria</taxon>
        <taxon>Pseudomonadati</taxon>
        <taxon>Bacteroidota</taxon>
        <taxon>Cytophagia</taxon>
        <taxon>Cytophagales</taxon>
        <taxon>Flammeovirgaceae</taxon>
        <taxon>Flammeovirga</taxon>
    </lineage>
</organism>
<feature type="domain" description="PEGA" evidence="2">
    <location>
        <begin position="219"/>
        <end position="278"/>
    </location>
</feature>
<dbReference type="GO" id="GO:0120147">
    <property type="term" value="F:formylglycine-generating oxidase activity"/>
    <property type="evidence" value="ECO:0007669"/>
    <property type="project" value="TreeGrafter"/>
</dbReference>
<dbReference type="Pfam" id="PF08308">
    <property type="entry name" value="PEGA"/>
    <property type="match status" value="3"/>
</dbReference>
<dbReference type="RefSeq" id="WP_168882636.1">
    <property type="nucleotide sequence ID" value="NZ_JABAIL010000003.1"/>
</dbReference>
<dbReference type="PANTHER" id="PTHR23150">
    <property type="entry name" value="SULFATASE MODIFYING FACTOR 1, 2"/>
    <property type="match status" value="1"/>
</dbReference>
<proteinExistence type="predicted"/>
<feature type="domain" description="PEGA" evidence="2">
    <location>
        <begin position="360"/>
        <end position="414"/>
    </location>
</feature>
<gene>
    <name evidence="3" type="ORF">HGP29_11940</name>
</gene>
<reference evidence="3 4" key="1">
    <citation type="submission" date="2020-04" db="EMBL/GenBank/DDBJ databases">
        <title>Flammeovirga sp. SR4, a novel species isolated from seawater.</title>
        <authorList>
            <person name="Wang X."/>
        </authorList>
    </citation>
    <scope>NUCLEOTIDE SEQUENCE [LARGE SCALE GENOMIC DNA]</scope>
    <source>
        <strain evidence="3 4">SR4</strain>
    </source>
</reference>
<dbReference type="AlphaFoldDB" id="A0A7X8XWB7"/>
<dbReference type="PANTHER" id="PTHR23150:SF19">
    <property type="entry name" value="FORMYLGLYCINE-GENERATING ENZYME"/>
    <property type="match status" value="1"/>
</dbReference>
<accession>A0A7X8XWB7</accession>
<dbReference type="InterPro" id="IPR042095">
    <property type="entry name" value="SUMF_sf"/>
</dbReference>
<feature type="domain" description="Sulfatase-modifying factor enzyme-like" evidence="1">
    <location>
        <begin position="440"/>
        <end position="644"/>
    </location>
</feature>
<sequence>MKHLSLLYIFVFWTTYLIAQKPELAVVNFQELTQDMEARIKSPLEDQNGEICAIVKVVTSEKNFEFEGDGNGIVKVLPKSGEYWVYIPEGSKRLTIKHPNLGILRNYIYPHKIKEATTYEMILKSGKVRVIVEEEEKKFQLVTFNTVNSGADIYINNEYYGQTPKVILLEFGKYNYSLKRPLYQPISQELIIDKEFSVELAHELTPDYGSIRLITPAIVGAEIYIDDKPTGLKTPGLVDYLEIGKHTITVRHPDFLPFTQEIEILEPKEYDLSIDLKPHFGFLSLNTLKGATIRINGTIIKYENYIPLSTGKYRVEVSKPSYKTSVETIAITNSDTTFLNLQPSIKKGKLLVNCSPTSNQSQLYIDNRLIGHLPYEGEITEGEHLIKVLQEGYGSKEEVIYINDNEKKVLNLTIIKGKYLTAQNTISQIDVAIPGNLFIEMVKIPKGEFIMGNKKGDPDEKDEKRVDVEEFYMGKFEVTQEQWWSIMGKKPSFFKGEKFPVETVSWEEVQKFIQRLNQLTNKKFRLPSEEEWEYVARAQQKFTYSGGIDLTSVGWYRGNSNGTTHEVGTKYKNRYGIYDMNGNVWEWCSNDYLPSYAYHEISNPTPEKVLRGGGWKASENGCRNTNRFKAASTVKANNIGFRLVCD</sequence>
<dbReference type="InterPro" id="IPR016187">
    <property type="entry name" value="CTDL_fold"/>
</dbReference>
<feature type="domain" description="PEGA" evidence="2">
    <location>
        <begin position="142"/>
        <end position="205"/>
    </location>
</feature>
<dbReference type="Pfam" id="PF03781">
    <property type="entry name" value="FGE-sulfatase"/>
    <property type="match status" value="1"/>
</dbReference>